<organism evidence="6 7">
    <name type="scientific">Mycolicibacterium porcinum</name>
    <dbReference type="NCBI Taxonomy" id="39693"/>
    <lineage>
        <taxon>Bacteria</taxon>
        <taxon>Bacillati</taxon>
        <taxon>Actinomycetota</taxon>
        <taxon>Actinomycetes</taxon>
        <taxon>Mycobacteriales</taxon>
        <taxon>Mycobacteriaceae</taxon>
        <taxon>Mycolicibacterium</taxon>
    </lineage>
</organism>
<comment type="similarity">
    <text evidence="1">Belongs to the prokaryotic molybdopterin-containing oxidoreductase family.</text>
</comment>
<dbReference type="Pfam" id="PF01568">
    <property type="entry name" value="Molydop_binding"/>
    <property type="match status" value="1"/>
</dbReference>
<feature type="domain" description="4Fe-4S Mo/W bis-MGD-type" evidence="5">
    <location>
        <begin position="2"/>
        <end position="58"/>
    </location>
</feature>
<reference evidence="6" key="2">
    <citation type="journal article" date="2022" name="BMC Genomics">
        <title>Comparative genome analysis of mycobacteria focusing on tRNA and non-coding RNA.</title>
        <authorList>
            <person name="Behra P.R.K."/>
            <person name="Pettersson B.M.F."/>
            <person name="Ramesh M."/>
            <person name="Das S."/>
            <person name="Dasgupta S."/>
            <person name="Kirsebom L.A."/>
        </authorList>
    </citation>
    <scope>NUCLEOTIDE SEQUENCE</scope>
    <source>
        <strain evidence="6">DSM 44242</strain>
    </source>
</reference>
<proteinExistence type="inferred from homology"/>
<dbReference type="InterPro" id="IPR050612">
    <property type="entry name" value="Prok_Mopterin_Oxidored"/>
</dbReference>
<dbReference type="SMART" id="SM00926">
    <property type="entry name" value="Molybdop_Fe4S4"/>
    <property type="match status" value="1"/>
</dbReference>
<comment type="caution">
    <text evidence="6">The sequence shown here is derived from an EMBL/GenBank/DDBJ whole genome shotgun (WGS) entry which is preliminary data.</text>
</comment>
<evidence type="ECO:0000256" key="2">
    <source>
        <dbReference type="ARBA" id="ARBA00022723"/>
    </source>
</evidence>
<sequence length="740" mass="80275">MEVEKPTFCRICEPMCGLIATVRDGHLTGVRGDRDNPYSQGFACSKSSAMVEITHDPDRLLTPMRRRGAPGSFEPVTWDEALGDISARLQHIVAEHGPHAYASFFGNPPVFHHGSLLALQGFQAAIGSPWKYGVNGEDGASHMVANALLYGSTAIGTVPDLWRTHFALIIGANPFVSRGSTVSEPQLRQALRGIVERGGRVVVVDPRRTETARNFEHLAIRPGTDAWLLAAMLNTMIAEGLVDRAAITEHTAGFEVLASHIEGFSADLAAEHCGIAANVIRDLARDFAEAPSGVVYGRTGTCTQLFGTLNNFLQQTINVVTGNLEREGGANFGWGPIDFAKFASSAGLSSFGTNRSRTTGLPDVAGMLPSQALVPDIKVPGPGQIRALLTFGANPVLSSGRGGTELEGALETLDLHFSCDLYVNETNRFAHYILPVPTFYERDDAPFALMGNMLRPSLFATEAVQVRIGDTRTEFEILNEIARRMGRGGAYAAAPLRWLARVGINVSPRTMVDALIRTSPVGDWFGLRRTGLSWKKLLTKHPHGTVIKGCLPVGRVAAHIRHDDQKIHLATTEVLDELHRLHHVEDRSDLPMRAIGMRELRSQNTWMHNAERLMPSDRRHVGHIHPDDASRIGIGEGDLACIVSDGGEISIPIHLSEDLQPGTVAIPHGWGHNGGWQRANAAGGVNSNQLTAKDPNRTEPLSGMSVLNGIPVRVERVRESMQLRRDVVDGPGPQVDTRGD</sequence>
<dbReference type="GO" id="GO:0016491">
    <property type="term" value="F:oxidoreductase activity"/>
    <property type="evidence" value="ECO:0007669"/>
    <property type="project" value="InterPro"/>
</dbReference>
<gene>
    <name evidence="6" type="ORF">H5P34_00140</name>
</gene>
<dbReference type="SUPFAM" id="SSF50692">
    <property type="entry name" value="ADC-like"/>
    <property type="match status" value="1"/>
</dbReference>
<dbReference type="Proteomes" id="UP001141659">
    <property type="component" value="Unassembled WGS sequence"/>
</dbReference>
<evidence type="ECO:0000256" key="3">
    <source>
        <dbReference type="ARBA" id="ARBA00023004"/>
    </source>
</evidence>
<dbReference type="InterPro" id="IPR006963">
    <property type="entry name" value="Mopterin_OxRdtase_4Fe-4S_dom"/>
</dbReference>
<dbReference type="SUPFAM" id="SSF53706">
    <property type="entry name" value="Formate dehydrogenase/DMSO reductase, domains 1-3"/>
    <property type="match status" value="1"/>
</dbReference>
<keyword evidence="2" id="KW-0479">Metal-binding</keyword>
<dbReference type="Pfam" id="PF04879">
    <property type="entry name" value="Molybdop_Fe4S4"/>
    <property type="match status" value="1"/>
</dbReference>
<evidence type="ECO:0000313" key="7">
    <source>
        <dbReference type="Proteomes" id="UP001141659"/>
    </source>
</evidence>
<dbReference type="Gene3D" id="2.20.25.90">
    <property type="entry name" value="ADC-like domains"/>
    <property type="match status" value="1"/>
</dbReference>
<dbReference type="Gene3D" id="3.40.228.10">
    <property type="entry name" value="Dimethylsulfoxide Reductase, domain 2"/>
    <property type="match status" value="1"/>
</dbReference>
<protein>
    <submittedName>
        <fullName evidence="6">Molybdopterin-dependent oxidoreductase</fullName>
    </submittedName>
</protein>
<dbReference type="AlphaFoldDB" id="A0AAW5SV38"/>
<evidence type="ECO:0000256" key="1">
    <source>
        <dbReference type="ARBA" id="ARBA00010312"/>
    </source>
</evidence>
<dbReference type="GO" id="GO:0046872">
    <property type="term" value="F:metal ion binding"/>
    <property type="evidence" value="ECO:0007669"/>
    <property type="project" value="UniProtKB-KW"/>
</dbReference>
<dbReference type="Gene3D" id="2.40.40.20">
    <property type="match status" value="1"/>
</dbReference>
<evidence type="ECO:0000256" key="4">
    <source>
        <dbReference type="ARBA" id="ARBA00023014"/>
    </source>
</evidence>
<evidence type="ECO:0000259" key="5">
    <source>
        <dbReference type="PROSITE" id="PS51669"/>
    </source>
</evidence>
<keyword evidence="3" id="KW-0408">Iron</keyword>
<name>A0AAW5SV38_9MYCO</name>
<dbReference type="PANTHER" id="PTHR43742">
    <property type="entry name" value="TRIMETHYLAMINE-N-OXIDE REDUCTASE"/>
    <property type="match status" value="1"/>
</dbReference>
<keyword evidence="4" id="KW-0411">Iron-sulfur</keyword>
<dbReference type="InterPro" id="IPR006657">
    <property type="entry name" value="MoPterin_dinucl-bd_dom"/>
</dbReference>
<dbReference type="PROSITE" id="PS51669">
    <property type="entry name" value="4FE4S_MOW_BIS_MGD"/>
    <property type="match status" value="1"/>
</dbReference>
<dbReference type="PANTHER" id="PTHR43742:SF6">
    <property type="entry name" value="OXIDOREDUCTASE YYAE-RELATED"/>
    <property type="match status" value="1"/>
</dbReference>
<dbReference type="Gene3D" id="3.40.50.740">
    <property type="match status" value="1"/>
</dbReference>
<evidence type="ECO:0000313" key="6">
    <source>
        <dbReference type="EMBL" id="MCV7386455.1"/>
    </source>
</evidence>
<dbReference type="EMBL" id="JACKVC010000006">
    <property type="protein sequence ID" value="MCV7386455.1"/>
    <property type="molecule type" value="Genomic_DNA"/>
</dbReference>
<dbReference type="RefSeq" id="WP_081814171.1">
    <property type="nucleotide sequence ID" value="NZ_JACKVC010000006.1"/>
</dbReference>
<dbReference type="Pfam" id="PF00384">
    <property type="entry name" value="Molybdopterin"/>
    <property type="match status" value="1"/>
</dbReference>
<dbReference type="GO" id="GO:0043546">
    <property type="term" value="F:molybdopterin cofactor binding"/>
    <property type="evidence" value="ECO:0007669"/>
    <property type="project" value="InterPro"/>
</dbReference>
<dbReference type="InterPro" id="IPR006656">
    <property type="entry name" value="Mopterin_OxRdtase"/>
</dbReference>
<dbReference type="GO" id="GO:0051536">
    <property type="term" value="F:iron-sulfur cluster binding"/>
    <property type="evidence" value="ECO:0007669"/>
    <property type="project" value="UniProtKB-KW"/>
</dbReference>
<reference evidence="6" key="1">
    <citation type="submission" date="2020-07" db="EMBL/GenBank/DDBJ databases">
        <authorList>
            <person name="Pettersson B.M.F."/>
            <person name="Behra P.R.K."/>
            <person name="Ramesh M."/>
            <person name="Das S."/>
            <person name="Dasgupta S."/>
            <person name="Kirsebom L.A."/>
        </authorList>
    </citation>
    <scope>NUCLEOTIDE SEQUENCE</scope>
    <source>
        <strain evidence="6">DSM 44242</strain>
    </source>
</reference>
<dbReference type="InterPro" id="IPR009010">
    <property type="entry name" value="Asp_de-COase-like_dom_sf"/>
</dbReference>
<accession>A0AAW5SV38</accession>